<accession>A0A3B0TP73</accession>
<organism evidence="1">
    <name type="scientific">hydrothermal vent metagenome</name>
    <dbReference type="NCBI Taxonomy" id="652676"/>
    <lineage>
        <taxon>unclassified sequences</taxon>
        <taxon>metagenomes</taxon>
        <taxon>ecological metagenomes</taxon>
    </lineage>
</organism>
<protein>
    <recommendedName>
        <fullName evidence="2">Dinitrogenase iron-molybdenum cofactor biosynthesis domain-containing protein</fullName>
    </recommendedName>
</protein>
<sequence>MKRVAIPVVHGKLSEYFGQCSHYEIFEIVGGAVTSSKTEVLSHYDVAGLPDWAAQQGITDIIAYKVDKSIITRFVNNKINLFIGAPVNPPAILIEDYLNGRLKSDERIIREITSI</sequence>
<reference evidence="1" key="1">
    <citation type="submission" date="2018-06" db="EMBL/GenBank/DDBJ databases">
        <authorList>
            <person name="Zhirakovskaya E."/>
        </authorList>
    </citation>
    <scope>NUCLEOTIDE SEQUENCE</scope>
</reference>
<dbReference type="AlphaFoldDB" id="A0A3B0TP73"/>
<dbReference type="EMBL" id="UOEP01000120">
    <property type="protein sequence ID" value="VAW20415.1"/>
    <property type="molecule type" value="Genomic_DNA"/>
</dbReference>
<evidence type="ECO:0000313" key="1">
    <source>
        <dbReference type="EMBL" id="VAW20415.1"/>
    </source>
</evidence>
<evidence type="ECO:0008006" key="2">
    <source>
        <dbReference type="Google" id="ProtNLM"/>
    </source>
</evidence>
<dbReference type="InterPro" id="IPR036105">
    <property type="entry name" value="DiNase_FeMo-co_biosyn_sf"/>
</dbReference>
<gene>
    <name evidence="1" type="ORF">MNBD_BACTEROID01-2040</name>
</gene>
<dbReference type="SUPFAM" id="SSF53146">
    <property type="entry name" value="Nitrogenase accessory factor-like"/>
    <property type="match status" value="1"/>
</dbReference>
<dbReference type="Gene3D" id="3.30.420.130">
    <property type="entry name" value="Dinitrogenase iron-molybdenum cofactor biosynthesis domain"/>
    <property type="match status" value="1"/>
</dbReference>
<name>A0A3B0TP73_9ZZZZ</name>
<proteinExistence type="predicted"/>